<evidence type="ECO:0008006" key="2">
    <source>
        <dbReference type="Google" id="ProtNLM"/>
    </source>
</evidence>
<protein>
    <recommendedName>
        <fullName evidence="2">HNH endonuclease</fullName>
    </recommendedName>
</protein>
<comment type="caution">
    <text evidence="1">The sequence shown here is derived from an EMBL/GenBank/DDBJ whole genome shotgun (WGS) entry which is preliminary data.</text>
</comment>
<proteinExistence type="predicted"/>
<dbReference type="EMBL" id="BART01011600">
    <property type="protein sequence ID" value="GAG87144.1"/>
    <property type="molecule type" value="Genomic_DNA"/>
</dbReference>
<evidence type="ECO:0000313" key="1">
    <source>
        <dbReference type="EMBL" id="GAG87144.1"/>
    </source>
</evidence>
<gene>
    <name evidence="1" type="ORF">S01H4_24632</name>
</gene>
<name>X1AVS4_9ZZZZ</name>
<sequence length="157" mass="18228">MISGFRLTIELVPETSWYSNLRNRVGSELWDKIRYKSYREAGYKCSVCGRGKASLYCHEVWEYDDDKHIQKLKGFAALCLACHMIKHIGYAGIQGEAGRLDYDSLIRHFMRVNGCSYQDFVLARDMAFEVWEERSMVEWTIELGEYEGLIKESSGKS</sequence>
<reference evidence="1" key="1">
    <citation type="journal article" date="2014" name="Front. Microbiol.">
        <title>High frequency of phylogenetically diverse reductive dehalogenase-homologous genes in deep subseafloor sedimentary metagenomes.</title>
        <authorList>
            <person name="Kawai M."/>
            <person name="Futagami T."/>
            <person name="Toyoda A."/>
            <person name="Takaki Y."/>
            <person name="Nishi S."/>
            <person name="Hori S."/>
            <person name="Arai W."/>
            <person name="Tsubouchi T."/>
            <person name="Morono Y."/>
            <person name="Uchiyama I."/>
            <person name="Ito T."/>
            <person name="Fujiyama A."/>
            <person name="Inagaki F."/>
            <person name="Takami H."/>
        </authorList>
    </citation>
    <scope>NUCLEOTIDE SEQUENCE</scope>
    <source>
        <strain evidence="1">Expedition CK06-06</strain>
    </source>
</reference>
<accession>X1AVS4</accession>
<dbReference type="AlphaFoldDB" id="X1AVS4"/>
<organism evidence="1">
    <name type="scientific">marine sediment metagenome</name>
    <dbReference type="NCBI Taxonomy" id="412755"/>
    <lineage>
        <taxon>unclassified sequences</taxon>
        <taxon>metagenomes</taxon>
        <taxon>ecological metagenomes</taxon>
    </lineage>
</organism>